<evidence type="ECO:0000313" key="1">
    <source>
        <dbReference type="EMBL" id="QDU58407.1"/>
    </source>
</evidence>
<dbReference type="Gene3D" id="3.80.10.10">
    <property type="entry name" value="Ribonuclease Inhibitor"/>
    <property type="match status" value="1"/>
</dbReference>
<dbReference type="CDD" id="cd06257">
    <property type="entry name" value="DnaJ"/>
    <property type="match status" value="1"/>
</dbReference>
<dbReference type="Proteomes" id="UP000315750">
    <property type="component" value="Chromosome"/>
</dbReference>
<name>A0A518AUL2_9BACT</name>
<dbReference type="SUPFAM" id="SSF52047">
    <property type="entry name" value="RNI-like"/>
    <property type="match status" value="1"/>
</dbReference>
<dbReference type="RefSeq" id="WP_145250337.1">
    <property type="nucleotide sequence ID" value="NZ_CP036278.1"/>
</dbReference>
<organism evidence="1 2">
    <name type="scientific">Aeoliella mucimassa</name>
    <dbReference type="NCBI Taxonomy" id="2527972"/>
    <lineage>
        <taxon>Bacteria</taxon>
        <taxon>Pseudomonadati</taxon>
        <taxon>Planctomycetota</taxon>
        <taxon>Planctomycetia</taxon>
        <taxon>Pirellulales</taxon>
        <taxon>Lacipirellulaceae</taxon>
        <taxon>Aeoliella</taxon>
    </lineage>
</organism>
<proteinExistence type="predicted"/>
<dbReference type="InterPro" id="IPR001623">
    <property type="entry name" value="DnaJ_domain"/>
</dbReference>
<dbReference type="AlphaFoldDB" id="A0A518AUL2"/>
<sequence>MRPAEVHRNRDGRPDFMVKLGLAPPYAPDDVKHAYLSKVKEVHPDLGGDPQAFREVHEAYLQAQEFLSIKGDSLRWIGNHMEEYLESRVLASQLRELGATVQTASIDWLRRSFGDFAELTETILAVGLKNAEPKTADAVLTSMTAAPAAMHRLTRLELPHCGLGDAAVDKITVFKGIERLNLTGNAISSAAAQSLVNRLPSLMELDISDTKVGWWTKRRIVATIRKRME</sequence>
<gene>
    <name evidence="1" type="ORF">Pan181_46420</name>
</gene>
<keyword evidence="2" id="KW-1185">Reference proteome</keyword>
<evidence type="ECO:0000313" key="2">
    <source>
        <dbReference type="Proteomes" id="UP000315750"/>
    </source>
</evidence>
<dbReference type="InterPro" id="IPR032675">
    <property type="entry name" value="LRR_dom_sf"/>
</dbReference>
<accession>A0A518AUL2</accession>
<dbReference type="OrthoDB" id="268412at2"/>
<dbReference type="KEGG" id="amuc:Pan181_46420"/>
<dbReference type="InterPro" id="IPR036869">
    <property type="entry name" value="J_dom_sf"/>
</dbReference>
<reference evidence="1 2" key="1">
    <citation type="submission" date="2019-02" db="EMBL/GenBank/DDBJ databases">
        <title>Deep-cultivation of Planctomycetes and their phenomic and genomic characterization uncovers novel biology.</title>
        <authorList>
            <person name="Wiegand S."/>
            <person name="Jogler M."/>
            <person name="Boedeker C."/>
            <person name="Pinto D."/>
            <person name="Vollmers J."/>
            <person name="Rivas-Marin E."/>
            <person name="Kohn T."/>
            <person name="Peeters S.H."/>
            <person name="Heuer A."/>
            <person name="Rast P."/>
            <person name="Oberbeckmann S."/>
            <person name="Bunk B."/>
            <person name="Jeske O."/>
            <person name="Meyerdierks A."/>
            <person name="Storesund J.E."/>
            <person name="Kallscheuer N."/>
            <person name="Luecker S."/>
            <person name="Lage O.M."/>
            <person name="Pohl T."/>
            <person name="Merkel B.J."/>
            <person name="Hornburger P."/>
            <person name="Mueller R.-W."/>
            <person name="Bruemmer F."/>
            <person name="Labrenz M."/>
            <person name="Spormann A.M."/>
            <person name="Op den Camp H."/>
            <person name="Overmann J."/>
            <person name="Amann R."/>
            <person name="Jetten M.S.M."/>
            <person name="Mascher T."/>
            <person name="Medema M.H."/>
            <person name="Devos D.P."/>
            <person name="Kaster A.-K."/>
            <person name="Ovreas L."/>
            <person name="Rohde M."/>
            <person name="Galperin M.Y."/>
            <person name="Jogler C."/>
        </authorList>
    </citation>
    <scope>NUCLEOTIDE SEQUENCE [LARGE SCALE GENOMIC DNA]</scope>
    <source>
        <strain evidence="1 2">Pan181</strain>
    </source>
</reference>
<dbReference type="Gene3D" id="1.10.287.110">
    <property type="entry name" value="DnaJ domain"/>
    <property type="match status" value="1"/>
</dbReference>
<dbReference type="EMBL" id="CP036278">
    <property type="protein sequence ID" value="QDU58407.1"/>
    <property type="molecule type" value="Genomic_DNA"/>
</dbReference>
<evidence type="ECO:0008006" key="3">
    <source>
        <dbReference type="Google" id="ProtNLM"/>
    </source>
</evidence>
<protein>
    <recommendedName>
        <fullName evidence="3">J domain-containing protein</fullName>
    </recommendedName>
</protein>
<dbReference type="SUPFAM" id="SSF46565">
    <property type="entry name" value="Chaperone J-domain"/>
    <property type="match status" value="1"/>
</dbReference>